<dbReference type="GO" id="GO:1990189">
    <property type="term" value="F:protein N-terminal-serine acetyltransferase activity"/>
    <property type="evidence" value="ECO:0007669"/>
    <property type="project" value="TreeGrafter"/>
</dbReference>
<dbReference type="GO" id="GO:0008999">
    <property type="term" value="F:protein-N-terminal-alanine acetyltransferase activity"/>
    <property type="evidence" value="ECO:0007669"/>
    <property type="project" value="TreeGrafter"/>
</dbReference>
<protein>
    <recommendedName>
        <fullName evidence="1">N-acetyltransferase domain-containing protein</fullName>
    </recommendedName>
</protein>
<keyword evidence="3" id="KW-1185">Reference proteome</keyword>
<evidence type="ECO:0000313" key="2">
    <source>
        <dbReference type="EMBL" id="OIJ67963.1"/>
    </source>
</evidence>
<name>A0A1J4P020_9ACTN</name>
<dbReference type="InterPro" id="IPR016181">
    <property type="entry name" value="Acyl_CoA_acyltransferase"/>
</dbReference>
<dbReference type="Pfam" id="PF13302">
    <property type="entry name" value="Acetyltransf_3"/>
    <property type="match status" value="1"/>
</dbReference>
<dbReference type="STRING" id="1428628.WN71_010470"/>
<dbReference type="EMBL" id="LAVA02000020">
    <property type="protein sequence ID" value="OIJ67963.1"/>
    <property type="molecule type" value="Genomic_DNA"/>
</dbReference>
<dbReference type="AlphaFoldDB" id="A0A1J4P020"/>
<feature type="domain" description="N-acetyltransferase" evidence="1">
    <location>
        <begin position="17"/>
        <end position="74"/>
    </location>
</feature>
<reference evidence="2" key="1">
    <citation type="submission" date="2016-10" db="EMBL/GenBank/DDBJ databases">
        <title>Genome sequence of Streptomyces mangrovisoli MUSC 149.</title>
        <authorList>
            <person name="Lee L.-H."/>
            <person name="Ser H.-L."/>
        </authorList>
    </citation>
    <scope>NUCLEOTIDE SEQUENCE [LARGE SCALE GENOMIC DNA]</scope>
    <source>
        <strain evidence="2">MUSC 149</strain>
    </source>
</reference>
<accession>A0A1J4P020</accession>
<dbReference type="PANTHER" id="PTHR43441:SF10">
    <property type="entry name" value="ACETYLTRANSFERASE"/>
    <property type="match status" value="1"/>
</dbReference>
<organism evidence="2 3">
    <name type="scientific">Streptomyces mangrovisoli</name>
    <dbReference type="NCBI Taxonomy" id="1428628"/>
    <lineage>
        <taxon>Bacteria</taxon>
        <taxon>Bacillati</taxon>
        <taxon>Actinomycetota</taxon>
        <taxon>Actinomycetes</taxon>
        <taxon>Kitasatosporales</taxon>
        <taxon>Streptomycetaceae</taxon>
        <taxon>Streptomyces</taxon>
    </lineage>
</organism>
<dbReference type="InterPro" id="IPR051908">
    <property type="entry name" value="Ribosomal_N-acetyltransferase"/>
</dbReference>
<sequence length="113" mass="12706">MTTAPSRGPFDAAQGVREVGCRLEPAAAGRGPATRAVRVLLEWAFDERGLHRVEWGAASADQPSVNVARRPGMTRERVLRERRLHKGVRQDTEVRSLLVPEWRAVREEVAREK</sequence>
<proteinExistence type="predicted"/>
<dbReference type="InterPro" id="IPR000182">
    <property type="entry name" value="GNAT_dom"/>
</dbReference>
<dbReference type="Proteomes" id="UP000034196">
    <property type="component" value="Unassembled WGS sequence"/>
</dbReference>
<evidence type="ECO:0000313" key="3">
    <source>
        <dbReference type="Proteomes" id="UP000034196"/>
    </source>
</evidence>
<dbReference type="Gene3D" id="3.40.630.30">
    <property type="match status" value="1"/>
</dbReference>
<dbReference type="OrthoDB" id="5191051at2"/>
<dbReference type="GO" id="GO:0005737">
    <property type="term" value="C:cytoplasm"/>
    <property type="evidence" value="ECO:0007669"/>
    <property type="project" value="TreeGrafter"/>
</dbReference>
<dbReference type="PANTHER" id="PTHR43441">
    <property type="entry name" value="RIBOSOMAL-PROTEIN-SERINE ACETYLTRANSFERASE"/>
    <property type="match status" value="1"/>
</dbReference>
<dbReference type="SUPFAM" id="SSF55729">
    <property type="entry name" value="Acyl-CoA N-acyltransferases (Nat)"/>
    <property type="match status" value="1"/>
</dbReference>
<gene>
    <name evidence="2" type="ORF">WN71_010470</name>
</gene>
<comment type="caution">
    <text evidence="2">The sequence shown here is derived from an EMBL/GenBank/DDBJ whole genome shotgun (WGS) entry which is preliminary data.</text>
</comment>
<evidence type="ECO:0000259" key="1">
    <source>
        <dbReference type="Pfam" id="PF13302"/>
    </source>
</evidence>